<dbReference type="InterPro" id="IPR011990">
    <property type="entry name" value="TPR-like_helical_dom_sf"/>
</dbReference>
<name>A0AAQ3Q4Q1_9LILI</name>
<dbReference type="PANTHER" id="PTHR47939">
    <property type="entry name" value="MEMBRANE-ASSOCIATED SALT-INDUCIBLE PROTEIN-LIKE"/>
    <property type="match status" value="1"/>
</dbReference>
<accession>A0AAQ3Q4Q1</accession>
<dbReference type="Gene3D" id="1.25.40.10">
    <property type="entry name" value="Tetratricopeptide repeat domain"/>
    <property type="match status" value="1"/>
</dbReference>
<reference evidence="4 5" key="1">
    <citation type="submission" date="2023-10" db="EMBL/GenBank/DDBJ databases">
        <title>Chromosome-scale genome assembly provides insights into flower coloration mechanisms of Canna indica.</title>
        <authorList>
            <person name="Li C."/>
        </authorList>
    </citation>
    <scope>NUCLEOTIDE SEQUENCE [LARGE SCALE GENOMIC DNA]</scope>
    <source>
        <tissue evidence="4">Flower</tissue>
    </source>
</reference>
<evidence type="ECO:0000256" key="2">
    <source>
        <dbReference type="ARBA" id="ARBA00022737"/>
    </source>
</evidence>
<proteinExistence type="inferred from homology"/>
<dbReference type="PROSITE" id="PS51375">
    <property type="entry name" value="PPR"/>
    <property type="match status" value="1"/>
</dbReference>
<evidence type="ECO:0000313" key="4">
    <source>
        <dbReference type="EMBL" id="WOK97673.1"/>
    </source>
</evidence>
<dbReference type="InterPro" id="IPR050667">
    <property type="entry name" value="PPR-containing_protein"/>
</dbReference>
<evidence type="ECO:0000313" key="5">
    <source>
        <dbReference type="Proteomes" id="UP001327560"/>
    </source>
</evidence>
<dbReference type="Proteomes" id="UP001327560">
    <property type="component" value="Chromosome 2"/>
</dbReference>
<sequence length="136" mass="14896">MGMFQDIILSHNKALDVGSFDILVDGWSGTGKVDAAGDLLNAVPTKDLKPNVITYTIIVKGLIREGLFDEADKLLLLMENNGCSADSRMLNVVIQSLLEKEEVSTVSIAISLFSKDGKSNDHFELLPKFFQDYCGL</sequence>
<dbReference type="EMBL" id="CP136891">
    <property type="protein sequence ID" value="WOK97673.1"/>
    <property type="molecule type" value="Genomic_DNA"/>
</dbReference>
<dbReference type="NCBIfam" id="TIGR00756">
    <property type="entry name" value="PPR"/>
    <property type="match status" value="1"/>
</dbReference>
<keyword evidence="2" id="KW-0677">Repeat</keyword>
<evidence type="ECO:0000256" key="1">
    <source>
        <dbReference type="ARBA" id="ARBA00007626"/>
    </source>
</evidence>
<dbReference type="AlphaFoldDB" id="A0AAQ3Q4Q1"/>
<evidence type="ECO:0000256" key="3">
    <source>
        <dbReference type="PROSITE-ProRule" id="PRU00708"/>
    </source>
</evidence>
<gene>
    <name evidence="4" type="ORF">Cni_G06381</name>
</gene>
<dbReference type="InterPro" id="IPR002885">
    <property type="entry name" value="PPR_rpt"/>
</dbReference>
<organism evidence="4 5">
    <name type="scientific">Canna indica</name>
    <name type="common">Indian-shot</name>
    <dbReference type="NCBI Taxonomy" id="4628"/>
    <lineage>
        <taxon>Eukaryota</taxon>
        <taxon>Viridiplantae</taxon>
        <taxon>Streptophyta</taxon>
        <taxon>Embryophyta</taxon>
        <taxon>Tracheophyta</taxon>
        <taxon>Spermatophyta</taxon>
        <taxon>Magnoliopsida</taxon>
        <taxon>Liliopsida</taxon>
        <taxon>Zingiberales</taxon>
        <taxon>Cannaceae</taxon>
        <taxon>Canna</taxon>
    </lineage>
</organism>
<protein>
    <submittedName>
        <fullName evidence="4">Protein Rf1, mitochondrial-like</fullName>
    </submittedName>
</protein>
<dbReference type="Pfam" id="PF13041">
    <property type="entry name" value="PPR_2"/>
    <property type="match status" value="1"/>
</dbReference>
<feature type="repeat" description="PPR" evidence="3">
    <location>
        <begin position="51"/>
        <end position="85"/>
    </location>
</feature>
<keyword evidence="5" id="KW-1185">Reference proteome</keyword>
<dbReference type="PANTHER" id="PTHR47939:SF1">
    <property type="entry name" value="OS04G0684500 PROTEIN"/>
    <property type="match status" value="1"/>
</dbReference>
<comment type="similarity">
    <text evidence="1">Belongs to the PPR family. P subfamily.</text>
</comment>